<keyword evidence="2" id="KW-1185">Reference proteome</keyword>
<evidence type="ECO:0000313" key="2">
    <source>
        <dbReference type="Proteomes" id="UP000789702"/>
    </source>
</evidence>
<sequence>MTISFILSYRKNFSKRKPFNAMIPDSLDLEKVDCVRKQKYIKEAYT</sequence>
<name>A0ACA9NAX6_9GLOM</name>
<gene>
    <name evidence="1" type="ORF">DHETER_LOCUS8811</name>
</gene>
<reference evidence="1" key="1">
    <citation type="submission" date="2021-06" db="EMBL/GenBank/DDBJ databases">
        <authorList>
            <person name="Kallberg Y."/>
            <person name="Tangrot J."/>
            <person name="Rosling A."/>
        </authorList>
    </citation>
    <scope>NUCLEOTIDE SEQUENCE</scope>
    <source>
        <strain evidence="1">IL203A</strain>
    </source>
</reference>
<organism evidence="1 2">
    <name type="scientific">Dentiscutata heterogama</name>
    <dbReference type="NCBI Taxonomy" id="1316150"/>
    <lineage>
        <taxon>Eukaryota</taxon>
        <taxon>Fungi</taxon>
        <taxon>Fungi incertae sedis</taxon>
        <taxon>Mucoromycota</taxon>
        <taxon>Glomeromycotina</taxon>
        <taxon>Glomeromycetes</taxon>
        <taxon>Diversisporales</taxon>
        <taxon>Gigasporaceae</taxon>
        <taxon>Dentiscutata</taxon>
    </lineage>
</organism>
<dbReference type="Proteomes" id="UP000789702">
    <property type="component" value="Unassembled WGS sequence"/>
</dbReference>
<evidence type="ECO:0000313" key="1">
    <source>
        <dbReference type="EMBL" id="CAG8640223.1"/>
    </source>
</evidence>
<protein>
    <submittedName>
        <fullName evidence="1">4709_t:CDS:1</fullName>
    </submittedName>
</protein>
<feature type="non-terminal residue" evidence="1">
    <location>
        <position position="46"/>
    </location>
</feature>
<proteinExistence type="predicted"/>
<accession>A0ACA9NAX6</accession>
<dbReference type="EMBL" id="CAJVPU010014462">
    <property type="protein sequence ID" value="CAG8640223.1"/>
    <property type="molecule type" value="Genomic_DNA"/>
</dbReference>
<comment type="caution">
    <text evidence="1">The sequence shown here is derived from an EMBL/GenBank/DDBJ whole genome shotgun (WGS) entry which is preliminary data.</text>
</comment>